<sequence>MKSHINRSSSAMQKGKQKADVSVVEVPAELQDILHASDASTFAELLRASTASFYHGIYHDWEYAYVTMRTKEFISEVWRLARLPDGFRLSIDLLVWFSIDVLHRPDSCFSGMLNSQCLNIYWLLDDALLYIALEQWEKASDNWDVHDTITEIETGIATVEPWEYTWYFTKSLEFLKESQAVFDVKSGVMIAAGTRLPLELVDEIVGYLLYEQELPTGDLKTLHDWRSK</sequence>
<proteinExistence type="predicted"/>
<gene>
    <name evidence="1" type="ORF">AOQ84DRAFT_189650</name>
</gene>
<protein>
    <submittedName>
        <fullName evidence="1">Uncharacterized protein</fullName>
    </submittedName>
</protein>
<name>A0A8E2EP33_9PEZI</name>
<dbReference type="AlphaFoldDB" id="A0A8E2EP33"/>
<evidence type="ECO:0000313" key="2">
    <source>
        <dbReference type="Proteomes" id="UP000250140"/>
    </source>
</evidence>
<evidence type="ECO:0000313" key="1">
    <source>
        <dbReference type="EMBL" id="OCL02296.1"/>
    </source>
</evidence>
<dbReference type="OrthoDB" id="3680815at2759"/>
<dbReference type="Proteomes" id="UP000250140">
    <property type="component" value="Unassembled WGS sequence"/>
</dbReference>
<accession>A0A8E2EP33</accession>
<keyword evidence="2" id="KW-1185">Reference proteome</keyword>
<reference evidence="1 2" key="1">
    <citation type="journal article" date="2016" name="Nat. Commun.">
        <title>Ectomycorrhizal ecology is imprinted in the genome of the dominant symbiotic fungus Cenococcum geophilum.</title>
        <authorList>
            <consortium name="DOE Joint Genome Institute"/>
            <person name="Peter M."/>
            <person name="Kohler A."/>
            <person name="Ohm R.A."/>
            <person name="Kuo A."/>
            <person name="Krutzmann J."/>
            <person name="Morin E."/>
            <person name="Arend M."/>
            <person name="Barry K.W."/>
            <person name="Binder M."/>
            <person name="Choi C."/>
            <person name="Clum A."/>
            <person name="Copeland A."/>
            <person name="Grisel N."/>
            <person name="Haridas S."/>
            <person name="Kipfer T."/>
            <person name="LaButti K."/>
            <person name="Lindquist E."/>
            <person name="Lipzen A."/>
            <person name="Maire R."/>
            <person name="Meier B."/>
            <person name="Mihaltcheva S."/>
            <person name="Molinier V."/>
            <person name="Murat C."/>
            <person name="Poggeler S."/>
            <person name="Quandt C.A."/>
            <person name="Sperisen C."/>
            <person name="Tritt A."/>
            <person name="Tisserant E."/>
            <person name="Crous P.W."/>
            <person name="Henrissat B."/>
            <person name="Nehls U."/>
            <person name="Egli S."/>
            <person name="Spatafora J.W."/>
            <person name="Grigoriev I.V."/>
            <person name="Martin F.M."/>
        </authorList>
    </citation>
    <scope>NUCLEOTIDE SEQUENCE [LARGE SCALE GENOMIC DNA]</scope>
    <source>
        <strain evidence="1 2">CBS 207.34</strain>
    </source>
</reference>
<organism evidence="1 2">
    <name type="scientific">Glonium stellatum</name>
    <dbReference type="NCBI Taxonomy" id="574774"/>
    <lineage>
        <taxon>Eukaryota</taxon>
        <taxon>Fungi</taxon>
        <taxon>Dikarya</taxon>
        <taxon>Ascomycota</taxon>
        <taxon>Pezizomycotina</taxon>
        <taxon>Dothideomycetes</taxon>
        <taxon>Pleosporomycetidae</taxon>
        <taxon>Gloniales</taxon>
        <taxon>Gloniaceae</taxon>
        <taxon>Glonium</taxon>
    </lineage>
</organism>
<dbReference type="EMBL" id="KV750975">
    <property type="protein sequence ID" value="OCL02296.1"/>
    <property type="molecule type" value="Genomic_DNA"/>
</dbReference>